<keyword evidence="3" id="KW-1185">Reference proteome</keyword>
<dbReference type="PROSITE" id="PS51257">
    <property type="entry name" value="PROKAR_LIPOPROTEIN"/>
    <property type="match status" value="1"/>
</dbReference>
<dbReference type="Gene3D" id="3.10.20.310">
    <property type="entry name" value="membrane protein fhac"/>
    <property type="match status" value="1"/>
</dbReference>
<protein>
    <recommendedName>
        <fullName evidence="1">POTRA domain-containing protein</fullName>
    </recommendedName>
</protein>
<dbReference type="Proteomes" id="UP001165367">
    <property type="component" value="Unassembled WGS sequence"/>
</dbReference>
<organism evidence="2 3">
    <name type="scientific">Terrimonas ginsenosidimutans</name>
    <dbReference type="NCBI Taxonomy" id="2908004"/>
    <lineage>
        <taxon>Bacteria</taxon>
        <taxon>Pseudomonadati</taxon>
        <taxon>Bacteroidota</taxon>
        <taxon>Chitinophagia</taxon>
        <taxon>Chitinophagales</taxon>
        <taxon>Chitinophagaceae</taxon>
        <taxon>Terrimonas</taxon>
    </lineage>
</organism>
<feature type="domain" description="POTRA" evidence="1">
    <location>
        <begin position="177"/>
        <end position="222"/>
    </location>
</feature>
<evidence type="ECO:0000313" key="3">
    <source>
        <dbReference type="Proteomes" id="UP001165367"/>
    </source>
</evidence>
<dbReference type="EMBL" id="JAKLTR010000003">
    <property type="protein sequence ID" value="MCG2614145.1"/>
    <property type="molecule type" value="Genomic_DNA"/>
</dbReference>
<gene>
    <name evidence="2" type="ORF">LZZ85_07625</name>
</gene>
<accession>A0ABS9KPE7</accession>
<evidence type="ECO:0000313" key="2">
    <source>
        <dbReference type="EMBL" id="MCG2614145.1"/>
    </source>
</evidence>
<dbReference type="Gene3D" id="2.40.160.50">
    <property type="entry name" value="membrane protein fhac: a member of the omp85/tpsb transporter family"/>
    <property type="match status" value="1"/>
</dbReference>
<sequence length="598" mass="68246">MTKLVRPLFFLLILLSCLSVKGQGSYPLQLRAVDKDTVFLTSTLGIRTLFDSRNECIAYMNELTPLLQMKGYVTASIDSLFFDSASARTVIYIGDRYEWGKLDAGQVDPAILTAIGWREKAFIDKPMDFAQVQSWQEKIITHLENNGRPFGKVYVDSFRLEQEKVWASLKVEPGPVYRIDSIRVVGDAKISSEFLQRFLDIRNGSTFDKQKLQNVSRKMRELSYVEEERPSRLIWLNSGSFLEMYLKQKQSSQVNILVGFLPNNDQLSSKKLLVTGEANLLLRNALGAGETIGLNWQQLQVRSPRLNIIYRHPYLFNTPVGLDFSFDMFRKDSSFLNVNFQLGAQYVLDSRQSGKLFLQRFQSIVTSANTNYILQTYRLPDDADVSSTNVGIDYEFNNTNYRMNPTKGNEFRIITSAGTKKVKRNNEVLELKDPGNPAFDFNSLYDTVKLNTYQFRTRVIAARYLPIGRQSTLKLGLNGGFFQSGNVFRNELFQIGGYKLLRGFDEESQYLSQFAIGTLEYRYLIGQNSFFYGFVDGGWGRNNSQNTDASYSYLGSGLGLAFETKLGIFNLAWAVGRRSDVPFSLRQSKVHFGFVNFF</sequence>
<name>A0ABS9KPE7_9BACT</name>
<evidence type="ECO:0000259" key="1">
    <source>
        <dbReference type="Pfam" id="PF07244"/>
    </source>
</evidence>
<reference evidence="2" key="1">
    <citation type="submission" date="2022-01" db="EMBL/GenBank/DDBJ databases">
        <authorList>
            <person name="Jo J.-H."/>
            <person name="Im W.-T."/>
        </authorList>
    </citation>
    <scope>NUCLEOTIDE SEQUENCE</scope>
    <source>
        <strain evidence="2">NA20</strain>
    </source>
</reference>
<proteinExistence type="predicted"/>
<dbReference type="InterPro" id="IPR010827">
    <property type="entry name" value="BamA/TamA_POTRA"/>
</dbReference>
<dbReference type="Pfam" id="PF07244">
    <property type="entry name" value="POTRA"/>
    <property type="match status" value="1"/>
</dbReference>
<comment type="caution">
    <text evidence="2">The sequence shown here is derived from an EMBL/GenBank/DDBJ whole genome shotgun (WGS) entry which is preliminary data.</text>
</comment>
<dbReference type="RefSeq" id="WP_237870272.1">
    <property type="nucleotide sequence ID" value="NZ_JAKLTR010000003.1"/>
</dbReference>